<dbReference type="InterPro" id="IPR051088">
    <property type="entry name" value="PTS_Sugar-EIIC/EIIB"/>
</dbReference>
<evidence type="ECO:0000256" key="6">
    <source>
        <dbReference type="ARBA" id="ARBA00022989"/>
    </source>
</evidence>
<dbReference type="PIRSF" id="PIRSF006351">
    <property type="entry name" value="PTS_EIIC-Cellobiose"/>
    <property type="match status" value="1"/>
</dbReference>
<evidence type="ECO:0000256" key="1">
    <source>
        <dbReference type="ARBA" id="ARBA00004651"/>
    </source>
</evidence>
<feature type="transmembrane region" description="Helical" evidence="9">
    <location>
        <begin position="33"/>
        <end position="54"/>
    </location>
</feature>
<evidence type="ECO:0000256" key="3">
    <source>
        <dbReference type="ARBA" id="ARBA00022475"/>
    </source>
</evidence>
<evidence type="ECO:0000313" key="12">
    <source>
        <dbReference type="Proteomes" id="UP000579281"/>
    </source>
</evidence>
<feature type="transmembrane region" description="Helical" evidence="9">
    <location>
        <begin position="203"/>
        <end position="223"/>
    </location>
</feature>
<organism evidence="11 12">
    <name type="scientific">Anaerosolibacter carboniphilus</name>
    <dbReference type="NCBI Taxonomy" id="1417629"/>
    <lineage>
        <taxon>Bacteria</taxon>
        <taxon>Bacillati</taxon>
        <taxon>Bacillota</taxon>
        <taxon>Clostridia</taxon>
        <taxon>Peptostreptococcales</taxon>
        <taxon>Thermotaleaceae</taxon>
        <taxon>Anaerosolibacter</taxon>
    </lineage>
</organism>
<evidence type="ECO:0000256" key="4">
    <source>
        <dbReference type="ARBA" id="ARBA00022597"/>
    </source>
</evidence>
<feature type="domain" description="PTS EIIC type-3" evidence="10">
    <location>
        <begin position="9"/>
        <end position="433"/>
    </location>
</feature>
<dbReference type="InterPro" id="IPR004796">
    <property type="entry name" value="PTS_IIC_cello"/>
</dbReference>
<dbReference type="Pfam" id="PF02378">
    <property type="entry name" value="PTS_EIIC"/>
    <property type="match status" value="1"/>
</dbReference>
<dbReference type="EMBL" id="JACHEN010000029">
    <property type="protein sequence ID" value="MBB6217874.1"/>
    <property type="molecule type" value="Genomic_DNA"/>
</dbReference>
<feature type="transmembrane region" description="Helical" evidence="9">
    <location>
        <begin position="413"/>
        <end position="434"/>
    </location>
</feature>
<evidence type="ECO:0000256" key="7">
    <source>
        <dbReference type="ARBA" id="ARBA00023136"/>
    </source>
</evidence>
<keyword evidence="3 8" id="KW-1003">Cell membrane</keyword>
<keyword evidence="4 8" id="KW-0762">Sugar transport</keyword>
<evidence type="ECO:0000256" key="9">
    <source>
        <dbReference type="SAM" id="Phobius"/>
    </source>
</evidence>
<feature type="transmembrane region" description="Helical" evidence="9">
    <location>
        <begin position="235"/>
        <end position="258"/>
    </location>
</feature>
<keyword evidence="5 9" id="KW-0812">Transmembrane</keyword>
<keyword evidence="2 8" id="KW-0813">Transport</keyword>
<dbReference type="GO" id="GO:0005886">
    <property type="term" value="C:plasma membrane"/>
    <property type="evidence" value="ECO:0007669"/>
    <property type="project" value="UniProtKB-SubCell"/>
</dbReference>
<evidence type="ECO:0000313" key="11">
    <source>
        <dbReference type="EMBL" id="MBB6217874.1"/>
    </source>
</evidence>
<evidence type="ECO:0000256" key="5">
    <source>
        <dbReference type="ARBA" id="ARBA00022692"/>
    </source>
</evidence>
<sequence length="452" mass="48546">MRGSFMSFLEEKLMPIGAALGQQKHLAAIRDGIMSTIPLTVIGGLCLIVAFPPIDPAKANPNNPLLKPLLAWAAWASAHMGAILTPFNMTMALMAIFCAFGVAYSLAKSYDLDGFSNAITSCVVFLLVAGSSKTAVLIENVQKGGDALNQTISVLPTTYFDAKGLFTAMLVGLITVEITKFLERRGFTIKMPEGVPPAVARSFNSLIPMAANMAIFYTIVLILDSTVGMNLPQTVMAVLSPAVSGINTIWGMLFVVLFCQLMWFIGIHGAALVGTVTNPIYISNIMANASAKVAGQPLPNIFTEPFWAFYITLAGSGATMALVLMMLRSRSKQLKMVGEVAFLPGLFNINEPVTFGSPIVMNPILGIPFILAPIANLIIAYIVTSIGLVGKAFAAAPWTTPPFIGAGLATMDFKAVLLVFALIAIDYVIYFPFFKMYEKNLIEQEMTEVEAK</sequence>
<evidence type="ECO:0000256" key="8">
    <source>
        <dbReference type="PIRNR" id="PIRNR006351"/>
    </source>
</evidence>
<accession>A0A841KW61</accession>
<dbReference type="Proteomes" id="UP000579281">
    <property type="component" value="Unassembled WGS sequence"/>
</dbReference>
<dbReference type="InterPro" id="IPR004501">
    <property type="entry name" value="PTS_EIIC_3"/>
</dbReference>
<evidence type="ECO:0000259" key="10">
    <source>
        <dbReference type="PROSITE" id="PS51105"/>
    </source>
</evidence>
<dbReference type="RefSeq" id="WP_184312381.1">
    <property type="nucleotide sequence ID" value="NZ_JACHEN010000029.1"/>
</dbReference>
<dbReference type="InterPro" id="IPR003352">
    <property type="entry name" value="PTS_EIIC"/>
</dbReference>
<protein>
    <recommendedName>
        <fullName evidence="8">Permease IIC component</fullName>
    </recommendedName>
</protein>
<dbReference type="PROSITE" id="PS51105">
    <property type="entry name" value="PTS_EIIC_TYPE_3"/>
    <property type="match status" value="1"/>
</dbReference>
<keyword evidence="12" id="KW-1185">Reference proteome</keyword>
<name>A0A841KW61_9FIRM</name>
<feature type="transmembrane region" description="Helical" evidence="9">
    <location>
        <begin position="74"/>
        <end position="106"/>
    </location>
</feature>
<feature type="transmembrane region" description="Helical" evidence="9">
    <location>
        <begin position="265"/>
        <end position="287"/>
    </location>
</feature>
<comment type="subcellular location">
    <subcellularLocation>
        <location evidence="1">Cell membrane</location>
        <topology evidence="1">Multi-pass membrane protein</topology>
    </subcellularLocation>
</comment>
<proteinExistence type="predicted"/>
<keyword evidence="6 9" id="KW-1133">Transmembrane helix</keyword>
<dbReference type="GO" id="GO:0009401">
    <property type="term" value="P:phosphoenolpyruvate-dependent sugar phosphotransferase system"/>
    <property type="evidence" value="ECO:0007669"/>
    <property type="project" value="InterPro"/>
</dbReference>
<keyword evidence="7 8" id="KW-0472">Membrane</keyword>
<gene>
    <name evidence="11" type="ORF">HNQ80_004010</name>
</gene>
<dbReference type="GO" id="GO:0008982">
    <property type="term" value="F:protein-N(PI)-phosphohistidine-sugar phosphotransferase activity"/>
    <property type="evidence" value="ECO:0007669"/>
    <property type="project" value="UniProtKB-UniRule"/>
</dbReference>
<comment type="function">
    <text evidence="8">The phosphoenolpyruvate-dependent sugar phosphotransferase system (PTS), a major carbohydrate active -transport system, catalyzes the phosphorylation of incoming sugar substrates concomitant with their translocation across the cell membrane.</text>
</comment>
<dbReference type="PANTHER" id="PTHR33989:SF4">
    <property type="entry name" value="PTS SYSTEM N,N'-DIACETYLCHITOBIOSE-SPECIFIC EIIC COMPONENT"/>
    <property type="match status" value="1"/>
</dbReference>
<reference evidence="11 12" key="1">
    <citation type="submission" date="2020-08" db="EMBL/GenBank/DDBJ databases">
        <title>Genomic Encyclopedia of Type Strains, Phase IV (KMG-IV): sequencing the most valuable type-strain genomes for metagenomic binning, comparative biology and taxonomic classification.</title>
        <authorList>
            <person name="Goeker M."/>
        </authorList>
    </citation>
    <scope>NUCLEOTIDE SEQUENCE [LARGE SCALE GENOMIC DNA]</scope>
    <source>
        <strain evidence="11 12">DSM 103526</strain>
    </source>
</reference>
<dbReference type="AlphaFoldDB" id="A0A841KW61"/>
<dbReference type="NCBIfam" id="TIGR00410">
    <property type="entry name" value="lacE"/>
    <property type="match status" value="1"/>
</dbReference>
<comment type="caution">
    <text evidence="11">The sequence shown here is derived from an EMBL/GenBank/DDBJ whole genome shotgun (WGS) entry which is preliminary data.</text>
</comment>
<dbReference type="PANTHER" id="PTHR33989">
    <property type="match status" value="1"/>
</dbReference>
<feature type="transmembrane region" description="Helical" evidence="9">
    <location>
        <begin position="118"/>
        <end position="138"/>
    </location>
</feature>
<evidence type="ECO:0000256" key="2">
    <source>
        <dbReference type="ARBA" id="ARBA00022448"/>
    </source>
</evidence>
<feature type="transmembrane region" description="Helical" evidence="9">
    <location>
        <begin position="164"/>
        <end position="182"/>
    </location>
</feature>
<feature type="transmembrane region" description="Helical" evidence="9">
    <location>
        <begin position="369"/>
        <end position="393"/>
    </location>
</feature>
<feature type="transmembrane region" description="Helical" evidence="9">
    <location>
        <begin position="307"/>
        <end position="327"/>
    </location>
</feature>